<reference evidence="1" key="1">
    <citation type="submission" date="2017-08" db="EMBL/GenBank/DDBJ databases">
        <authorList>
            <person name="Cuomo C."/>
            <person name="Billmyre B."/>
            <person name="Heitman J."/>
        </authorList>
    </citation>
    <scope>NUCLEOTIDE SEQUENCE</scope>
    <source>
        <strain evidence="1">CBS 12478</strain>
    </source>
</reference>
<accession>A0A5M6BTD6</accession>
<sequence>MGLHGEGIGGVIFLALYSVNFSLLMFGFFTRRISIKSVYAFLLFHVLLRLGAQSVAVALGTQKRLNENLLIAFFVLGAEGYFSLVLCTYRFLIHHHQHVYPVDGSWLEGKPQKSKDPWYKRLRRALTARTADGKKDPWVMTIIHWTLIWANTIIIVGGTRATGTDVNSVNFWKRLHDSEIMRAVGQAVFLAINVLLAVFLYLSARQDRNPQGTLPRGWSHFLRVERDHGATDAANRQHTPQKISPDLLVLMVAWPPLVIRGIFGLLQALVPKINYSNPQAYASLSGFTRLFTAMENVFAVLPEWLACCLLCTTMFAKPHHHLVHHKQDRPDHERLESNPVATEVFSNEQSKA</sequence>
<proteinExistence type="predicted"/>
<protein>
    <submittedName>
        <fullName evidence="1">Uncharacterized protein</fullName>
    </submittedName>
</protein>
<dbReference type="Proteomes" id="UP000322225">
    <property type="component" value="Chromosome 7"/>
</dbReference>
<dbReference type="GeneID" id="43590955"/>
<dbReference type="RefSeq" id="XP_031858995.1">
    <property type="nucleotide sequence ID" value="XM_032006792.1"/>
</dbReference>
<organism evidence="1 2">
    <name type="scientific">Kwoniella shandongensis</name>
    <dbReference type="NCBI Taxonomy" id="1734106"/>
    <lineage>
        <taxon>Eukaryota</taxon>
        <taxon>Fungi</taxon>
        <taxon>Dikarya</taxon>
        <taxon>Basidiomycota</taxon>
        <taxon>Agaricomycotina</taxon>
        <taxon>Tremellomycetes</taxon>
        <taxon>Tremellales</taxon>
        <taxon>Cryptococcaceae</taxon>
        <taxon>Kwoniella</taxon>
    </lineage>
</organism>
<reference evidence="1" key="2">
    <citation type="submission" date="2024-01" db="EMBL/GenBank/DDBJ databases">
        <title>Comparative genomics of Cryptococcus and Kwoniella reveals pathogenesis evolution and contrasting modes of karyotype evolution via chromosome fusion or intercentromeric recombination.</title>
        <authorList>
            <person name="Coelho M.A."/>
            <person name="David-Palma M."/>
            <person name="Shea T."/>
            <person name="Bowers K."/>
            <person name="McGinley-Smith S."/>
            <person name="Mohammad A.W."/>
            <person name="Gnirke A."/>
            <person name="Yurkov A.M."/>
            <person name="Nowrousian M."/>
            <person name="Sun S."/>
            <person name="Cuomo C.A."/>
            <person name="Heitman J."/>
        </authorList>
    </citation>
    <scope>NUCLEOTIDE SEQUENCE</scope>
    <source>
        <strain evidence="1">CBS 12478</strain>
    </source>
</reference>
<dbReference type="PANTHER" id="PTHR42109">
    <property type="entry name" value="UNPLACED GENOMIC SCAFFOLD UM_SCAF_CONTIG_1.265, WHOLE GENOME SHOTGUN SEQUENCE"/>
    <property type="match status" value="1"/>
</dbReference>
<evidence type="ECO:0000313" key="2">
    <source>
        <dbReference type="Proteomes" id="UP000322225"/>
    </source>
</evidence>
<dbReference type="PANTHER" id="PTHR42109:SF2">
    <property type="entry name" value="INTEGRAL MEMBRANE PROTEIN"/>
    <property type="match status" value="1"/>
</dbReference>
<dbReference type="OrthoDB" id="2560628at2759"/>
<dbReference type="EMBL" id="CP144057">
    <property type="protein sequence ID" value="WWD19424.1"/>
    <property type="molecule type" value="Genomic_DNA"/>
</dbReference>
<evidence type="ECO:0000313" key="1">
    <source>
        <dbReference type="EMBL" id="WWD19424.1"/>
    </source>
</evidence>
<dbReference type="KEGG" id="ksn:43590955"/>
<name>A0A5M6BTD6_9TREE</name>
<dbReference type="AlphaFoldDB" id="A0A5M6BTD6"/>
<gene>
    <name evidence="1" type="ORF">CI109_103884</name>
</gene>
<keyword evidence="2" id="KW-1185">Reference proteome</keyword>